<evidence type="ECO:0000256" key="2">
    <source>
        <dbReference type="ARBA" id="ARBA00022559"/>
    </source>
</evidence>
<evidence type="ECO:0000259" key="6">
    <source>
        <dbReference type="Pfam" id="PF08534"/>
    </source>
</evidence>
<sequence length="116" mass="12992">NHLPPYLAKHAEFKAKGVAVIAVVAANDLCVMSGWARFDGCKDKVRLQHGLLAGCRSWPLSDTYAKWSESLWLSVNLTERGLGLRTARYAMIIDDLVVKYIEVRQRSRLISACDLC</sequence>
<dbReference type="InterPro" id="IPR037944">
    <property type="entry name" value="PRX5-like"/>
</dbReference>
<evidence type="ECO:0000313" key="8">
    <source>
        <dbReference type="Proteomes" id="UP001222325"/>
    </source>
</evidence>
<evidence type="ECO:0000256" key="1">
    <source>
        <dbReference type="ARBA" id="ARBA00010505"/>
    </source>
</evidence>
<dbReference type="PANTHER" id="PTHR10430">
    <property type="entry name" value="PEROXIREDOXIN"/>
    <property type="match status" value="1"/>
</dbReference>
<keyword evidence="8" id="KW-1185">Reference proteome</keyword>
<feature type="non-terminal residue" evidence="7">
    <location>
        <position position="116"/>
    </location>
</feature>
<dbReference type="InterPro" id="IPR036249">
    <property type="entry name" value="Thioredoxin-like_sf"/>
</dbReference>
<dbReference type="InterPro" id="IPR013740">
    <property type="entry name" value="Redoxin"/>
</dbReference>
<dbReference type="EMBL" id="JARJCN010000061">
    <property type="protein sequence ID" value="KAJ7079305.1"/>
    <property type="molecule type" value="Genomic_DNA"/>
</dbReference>
<dbReference type="Pfam" id="PF08534">
    <property type="entry name" value="Redoxin"/>
    <property type="match status" value="1"/>
</dbReference>
<keyword evidence="5" id="KW-0676">Redox-active center</keyword>
<name>A0AAD6TZ47_9AGAR</name>
<evidence type="ECO:0000256" key="4">
    <source>
        <dbReference type="ARBA" id="ARBA00023002"/>
    </source>
</evidence>
<reference evidence="7" key="1">
    <citation type="submission" date="2023-03" db="EMBL/GenBank/DDBJ databases">
        <title>Massive genome expansion in bonnet fungi (Mycena s.s.) driven by repeated elements and novel gene families across ecological guilds.</title>
        <authorList>
            <consortium name="Lawrence Berkeley National Laboratory"/>
            <person name="Harder C.B."/>
            <person name="Miyauchi S."/>
            <person name="Viragh M."/>
            <person name="Kuo A."/>
            <person name="Thoen E."/>
            <person name="Andreopoulos B."/>
            <person name="Lu D."/>
            <person name="Skrede I."/>
            <person name="Drula E."/>
            <person name="Henrissat B."/>
            <person name="Morin E."/>
            <person name="Kohler A."/>
            <person name="Barry K."/>
            <person name="LaButti K."/>
            <person name="Morin E."/>
            <person name="Salamov A."/>
            <person name="Lipzen A."/>
            <person name="Mereny Z."/>
            <person name="Hegedus B."/>
            <person name="Baldrian P."/>
            <person name="Stursova M."/>
            <person name="Weitz H."/>
            <person name="Taylor A."/>
            <person name="Grigoriev I.V."/>
            <person name="Nagy L.G."/>
            <person name="Martin F."/>
            <person name="Kauserud H."/>
        </authorList>
    </citation>
    <scope>NUCLEOTIDE SEQUENCE</scope>
    <source>
        <strain evidence="7">CBHHK173m</strain>
    </source>
</reference>
<organism evidence="7 8">
    <name type="scientific">Mycena belliarum</name>
    <dbReference type="NCBI Taxonomy" id="1033014"/>
    <lineage>
        <taxon>Eukaryota</taxon>
        <taxon>Fungi</taxon>
        <taxon>Dikarya</taxon>
        <taxon>Basidiomycota</taxon>
        <taxon>Agaricomycotina</taxon>
        <taxon>Agaricomycetes</taxon>
        <taxon>Agaricomycetidae</taxon>
        <taxon>Agaricales</taxon>
        <taxon>Marasmiineae</taxon>
        <taxon>Mycenaceae</taxon>
        <taxon>Mycena</taxon>
    </lineage>
</organism>
<dbReference type="GO" id="GO:0005777">
    <property type="term" value="C:peroxisome"/>
    <property type="evidence" value="ECO:0007669"/>
    <property type="project" value="TreeGrafter"/>
</dbReference>
<evidence type="ECO:0000256" key="3">
    <source>
        <dbReference type="ARBA" id="ARBA00022862"/>
    </source>
</evidence>
<dbReference type="AlphaFoldDB" id="A0AAD6TZ47"/>
<proteinExistence type="inferred from homology"/>
<dbReference type="GO" id="GO:0034599">
    <property type="term" value="P:cellular response to oxidative stress"/>
    <property type="evidence" value="ECO:0007669"/>
    <property type="project" value="InterPro"/>
</dbReference>
<dbReference type="GO" id="GO:0005739">
    <property type="term" value="C:mitochondrion"/>
    <property type="evidence" value="ECO:0007669"/>
    <property type="project" value="TreeGrafter"/>
</dbReference>
<keyword evidence="3" id="KW-0049">Antioxidant</keyword>
<comment type="caution">
    <text evidence="7">The sequence shown here is derived from an EMBL/GenBank/DDBJ whole genome shotgun (WGS) entry which is preliminary data.</text>
</comment>
<gene>
    <name evidence="7" type="ORF">B0H15DRAFT_999707</name>
</gene>
<protein>
    <recommendedName>
        <fullName evidence="6">Redoxin domain-containing protein</fullName>
    </recommendedName>
</protein>
<keyword evidence="2" id="KW-0575">Peroxidase</keyword>
<dbReference type="GO" id="GO:0008379">
    <property type="term" value="F:thioredoxin peroxidase activity"/>
    <property type="evidence" value="ECO:0007669"/>
    <property type="project" value="InterPro"/>
</dbReference>
<dbReference type="Proteomes" id="UP001222325">
    <property type="component" value="Unassembled WGS sequence"/>
</dbReference>
<dbReference type="GO" id="GO:0045454">
    <property type="term" value="P:cell redox homeostasis"/>
    <property type="evidence" value="ECO:0007669"/>
    <property type="project" value="TreeGrafter"/>
</dbReference>
<dbReference type="Gene3D" id="3.40.30.10">
    <property type="entry name" value="Glutaredoxin"/>
    <property type="match status" value="1"/>
</dbReference>
<evidence type="ECO:0000256" key="5">
    <source>
        <dbReference type="ARBA" id="ARBA00023284"/>
    </source>
</evidence>
<evidence type="ECO:0000313" key="7">
    <source>
        <dbReference type="EMBL" id="KAJ7079305.1"/>
    </source>
</evidence>
<accession>A0AAD6TZ47</accession>
<keyword evidence="4" id="KW-0560">Oxidoreductase</keyword>
<dbReference type="PANTHER" id="PTHR10430:SF16">
    <property type="entry name" value="PEROXIREDOXIN-5, MITOCHONDRIAL"/>
    <property type="match status" value="1"/>
</dbReference>
<dbReference type="GO" id="GO:0042744">
    <property type="term" value="P:hydrogen peroxide catabolic process"/>
    <property type="evidence" value="ECO:0007669"/>
    <property type="project" value="TreeGrafter"/>
</dbReference>
<comment type="similarity">
    <text evidence="1">Belongs to the peroxiredoxin family. Prx5 subfamily.</text>
</comment>
<feature type="domain" description="Redoxin" evidence="6">
    <location>
        <begin position="4"/>
        <end position="106"/>
    </location>
</feature>
<dbReference type="SUPFAM" id="SSF52833">
    <property type="entry name" value="Thioredoxin-like"/>
    <property type="match status" value="1"/>
</dbReference>